<dbReference type="PANTHER" id="PTHR30349">
    <property type="entry name" value="PHAGE INTEGRASE-RELATED"/>
    <property type="match status" value="1"/>
</dbReference>
<dbReference type="InterPro" id="IPR011010">
    <property type="entry name" value="DNA_brk_join_enz"/>
</dbReference>
<dbReference type="InterPro" id="IPR002104">
    <property type="entry name" value="Integrase_catalytic"/>
</dbReference>
<dbReference type="Pfam" id="PF00589">
    <property type="entry name" value="Phage_integrase"/>
    <property type="match status" value="1"/>
</dbReference>
<accession>A0ABM9FLL4</accession>
<dbReference type="Proteomes" id="UP001152658">
    <property type="component" value="Unassembled WGS sequence"/>
</dbReference>
<keyword evidence="3" id="KW-0238">DNA-binding</keyword>
<proteinExistence type="inferred from homology"/>
<keyword evidence="4" id="KW-0233">DNA recombination</keyword>
<evidence type="ECO:0000313" key="8">
    <source>
        <dbReference type="Proteomes" id="UP001152658"/>
    </source>
</evidence>
<gene>
    <name evidence="7" type="ORF">VAE063_310004</name>
</gene>
<dbReference type="SUPFAM" id="SSF56349">
    <property type="entry name" value="DNA breaking-rejoining enzymes"/>
    <property type="match status" value="1"/>
</dbReference>
<comment type="similarity">
    <text evidence="1">Belongs to the 'phage' integrase family.</text>
</comment>
<evidence type="ECO:0000313" key="7">
    <source>
        <dbReference type="EMBL" id="CAH8206319.1"/>
    </source>
</evidence>
<feature type="domain" description="Tyr recombinase" evidence="6">
    <location>
        <begin position="230"/>
        <end position="460"/>
    </location>
</feature>
<evidence type="ECO:0000259" key="6">
    <source>
        <dbReference type="PROSITE" id="PS51898"/>
    </source>
</evidence>
<keyword evidence="2" id="KW-0229">DNA integration</keyword>
<dbReference type="Gene3D" id="1.10.443.10">
    <property type="entry name" value="Intergrase catalytic core"/>
    <property type="match status" value="1"/>
</dbReference>
<keyword evidence="8" id="KW-1185">Reference proteome</keyword>
<evidence type="ECO:0000256" key="4">
    <source>
        <dbReference type="ARBA" id="ARBA00023172"/>
    </source>
</evidence>
<dbReference type="PROSITE" id="PS51898">
    <property type="entry name" value="TYR_RECOMBINASE"/>
    <property type="match status" value="1"/>
</dbReference>
<sequence>MHEVRSYGESKIRLGYFEVCLYPNLVVKQEDGEEYPDFRLTKSRKTMPLLIRGDGHLDFPANLFLRERAKTTKSIASDAYALLMFARWLDGEGKSYRDVFKDPADGVVHQFGEVLKALVKNNAYQNGHLSLSTAKTYARSIARYYKFLNKEAILKWSSSRKPLEFKTTRIPRQKRDDLGENEMLSHITKNTMITVQTSSLMSGFPKDIDIPRHLSLKPITKEDQDILYTYLNSKLDRASGKEKQFYQAETQYLWVELGVKGGLRINEIATLNESAIYQPIPNTKTCSLVLDVKEGVETKNGKTRTTEIPTELMERLFEYKSSAIRTQALKVANEKDSENLDHDQSEQNISKSDDDISYDDPRLFISSYSAGNYSKKTIQKFWSGIRAEIRMEHPNWYYRFHDTRSTFATDFLIRTASKSDLPYSFHKEQLQSLMGHSKRTETEVYVSFLEDKETFRHIASRLNKAAA</sequence>
<dbReference type="CDD" id="cd00397">
    <property type="entry name" value="DNA_BRE_C"/>
    <property type="match status" value="1"/>
</dbReference>
<evidence type="ECO:0000256" key="5">
    <source>
        <dbReference type="SAM" id="MobiDB-lite"/>
    </source>
</evidence>
<protein>
    <submittedName>
        <fullName evidence="7">Phage_integrase domain-containing protein</fullName>
    </submittedName>
</protein>
<evidence type="ECO:0000256" key="1">
    <source>
        <dbReference type="ARBA" id="ARBA00008857"/>
    </source>
</evidence>
<evidence type="ECO:0000256" key="2">
    <source>
        <dbReference type="ARBA" id="ARBA00022908"/>
    </source>
</evidence>
<reference evidence="7" key="1">
    <citation type="submission" date="2022-06" db="EMBL/GenBank/DDBJ databases">
        <authorList>
            <person name="Goudenege D."/>
            <person name="Le Roux F."/>
        </authorList>
    </citation>
    <scope>NUCLEOTIDE SEQUENCE</scope>
    <source>
        <strain evidence="7">12-063</strain>
    </source>
</reference>
<dbReference type="InterPro" id="IPR013762">
    <property type="entry name" value="Integrase-like_cat_sf"/>
</dbReference>
<name>A0ABM9FLL4_9VIBR</name>
<dbReference type="InterPro" id="IPR050090">
    <property type="entry name" value="Tyrosine_recombinase_XerCD"/>
</dbReference>
<organism evidence="7 8">
    <name type="scientific">Vibrio aestuarianus</name>
    <dbReference type="NCBI Taxonomy" id="28171"/>
    <lineage>
        <taxon>Bacteria</taxon>
        <taxon>Pseudomonadati</taxon>
        <taxon>Pseudomonadota</taxon>
        <taxon>Gammaproteobacteria</taxon>
        <taxon>Vibrionales</taxon>
        <taxon>Vibrionaceae</taxon>
        <taxon>Vibrio</taxon>
    </lineage>
</organism>
<dbReference type="EMBL" id="CALYLK010000066">
    <property type="protein sequence ID" value="CAH8206319.1"/>
    <property type="molecule type" value="Genomic_DNA"/>
</dbReference>
<dbReference type="PANTHER" id="PTHR30349:SF41">
    <property type="entry name" value="INTEGRASE_RECOMBINASE PROTEIN MJ0367-RELATED"/>
    <property type="match status" value="1"/>
</dbReference>
<comment type="caution">
    <text evidence="7">The sequence shown here is derived from an EMBL/GenBank/DDBJ whole genome shotgun (WGS) entry which is preliminary data.</text>
</comment>
<evidence type="ECO:0000256" key="3">
    <source>
        <dbReference type="ARBA" id="ARBA00023125"/>
    </source>
</evidence>
<feature type="region of interest" description="Disordered" evidence="5">
    <location>
        <begin position="334"/>
        <end position="354"/>
    </location>
</feature>